<evidence type="ECO:0000313" key="6">
    <source>
        <dbReference type="Proteomes" id="UP000323910"/>
    </source>
</evidence>
<dbReference type="PANTHER" id="PTHR37813:SF1">
    <property type="entry name" value="FELS-2 PROPHAGE PROTEIN"/>
    <property type="match status" value="1"/>
</dbReference>
<keyword evidence="1" id="KW-1188">Viral release from host cell</keyword>
<dbReference type="Pfam" id="PF10145">
    <property type="entry name" value="PhageMin_Tail"/>
    <property type="match status" value="1"/>
</dbReference>
<reference evidence="5 6" key="1">
    <citation type="submission" date="2019-08" db="EMBL/GenBank/DDBJ databases">
        <title>The draft genome of Lelliottia nimipressuralis strain CICC 24156.</title>
        <authorList>
            <person name="Wu W."/>
            <person name="Feng Y."/>
            <person name="Zong Z."/>
        </authorList>
    </citation>
    <scope>NUCLEOTIDE SEQUENCE [LARGE SCALE GENOMIC DNA]</scope>
    <source>
        <strain evidence="5 6">CICC 24156</strain>
    </source>
</reference>
<evidence type="ECO:0000256" key="1">
    <source>
        <dbReference type="ARBA" id="ARBA00022612"/>
    </source>
</evidence>
<dbReference type="RefSeq" id="WP_129036070.1">
    <property type="nucleotide sequence ID" value="NZ_SDDX01000022.1"/>
</dbReference>
<protein>
    <submittedName>
        <fullName evidence="5">Phage tail tape measure protein</fullName>
    </submittedName>
</protein>
<keyword evidence="3" id="KW-0472">Membrane</keyword>
<evidence type="ECO:0000256" key="3">
    <source>
        <dbReference type="SAM" id="Phobius"/>
    </source>
</evidence>
<keyword evidence="2" id="KW-0175">Coiled coil</keyword>
<evidence type="ECO:0000256" key="2">
    <source>
        <dbReference type="SAM" id="Coils"/>
    </source>
</evidence>
<keyword evidence="3" id="KW-1133">Transmembrane helix</keyword>
<proteinExistence type="predicted"/>
<name>A0ABY3P7K2_9ENTR</name>
<comment type="caution">
    <text evidence="5">The sequence shown here is derived from an EMBL/GenBank/DDBJ whole genome shotgun (WGS) entry which is preliminary data.</text>
</comment>
<feature type="domain" description="Phage tail tape measure protein" evidence="4">
    <location>
        <begin position="239"/>
        <end position="440"/>
    </location>
</feature>
<feature type="transmembrane region" description="Helical" evidence="3">
    <location>
        <begin position="566"/>
        <end position="588"/>
    </location>
</feature>
<keyword evidence="3" id="KW-0812">Transmembrane</keyword>
<evidence type="ECO:0000259" key="4">
    <source>
        <dbReference type="Pfam" id="PF10145"/>
    </source>
</evidence>
<organism evidence="5 6">
    <name type="scientific">Lelliottia nimipressuralis</name>
    <dbReference type="NCBI Taxonomy" id="69220"/>
    <lineage>
        <taxon>Bacteria</taxon>
        <taxon>Pseudomonadati</taxon>
        <taxon>Pseudomonadota</taxon>
        <taxon>Gammaproteobacteria</taxon>
        <taxon>Enterobacterales</taxon>
        <taxon>Enterobacteriaceae</taxon>
        <taxon>Lelliottia</taxon>
    </lineage>
</organism>
<sequence length="815" mass="86651">MSNNVKLEALLNAVGRASRPLNAIRTASKSLAADIRDSEQSLRDLNVQAARIDGFRKASAQLSLTGRSLAKAKQEAAALAIQFKNIEAPTLAQSQALDVAKKSAAELQSKYNGMRQSLQRQRSELSQSGINTRTLSADAQRVKVTIRQTTQQLNMQRDALSRVNQQQERVDTIKRRYESGKTLAFGIRDAGAAGINTASAGFHGLSQFFAPGVAFTKQMSDTQSTLGIDKNDETMAALRQQAKDIGSKGYLSQVDVAQTQGVLASSGYNANDVLMATDPTVTMRQANGLAASDAVGALSTVQSAFKLPITEIERISDVLTQSLHSSSTSLDDLVAAMKNVAPGAEMAGESLEDTTAMLGILADHNIKGASAGSNINTILSRLDAMTGQAPVALNSLGVSTHDGNGNKLPVEKVFKDIYHAFETNKLDVAQQAEYLKSLFGEEAVKGAGTLVSAAGDGTLDNKRQQMLAAKGSTSRIASIKSDNLDGDLVKLRSTLDGLKIDVFAQEESALRRLTASANTWVGMAASWVQTNPELTQTLLNVATGTLALVGVLGGVGQIVWPLIAGVNVIIAAASMLGTVFTLAGGAIASALGAITWPVIAVVAAIVGGALLIRKYWEPLSAFFGGVIEGLGTAFAPLAEIFSPLAPAFDFLVEKLGSIWQWFTDLLEPVKATQETLERCKNVGVMFGQALANALMAPLNIFNSLSSKASWLLDKLGIIKKESGQLEDTEAKVKTTAVTPDGTYIPPTSTLSGYPLYQPLSAPAGRSFVDNSKREYSITLQGDVLPNSDLDRRLREAVDNLARQERSYQRSSFSHD</sequence>
<feature type="coiled-coil region" evidence="2">
    <location>
        <begin position="104"/>
        <end position="166"/>
    </location>
</feature>
<dbReference type="NCBIfam" id="TIGR01760">
    <property type="entry name" value="tape_meas_TP901"/>
    <property type="match status" value="1"/>
</dbReference>
<accession>A0ABY3P7K2</accession>
<feature type="transmembrane region" description="Helical" evidence="3">
    <location>
        <begin position="538"/>
        <end position="559"/>
    </location>
</feature>
<evidence type="ECO:0000313" key="5">
    <source>
        <dbReference type="EMBL" id="TYT35724.1"/>
    </source>
</evidence>
<dbReference type="Proteomes" id="UP000323910">
    <property type="component" value="Unassembled WGS sequence"/>
</dbReference>
<keyword evidence="6" id="KW-1185">Reference proteome</keyword>
<dbReference type="PANTHER" id="PTHR37813">
    <property type="entry name" value="FELS-2 PROPHAGE PROTEIN"/>
    <property type="match status" value="1"/>
</dbReference>
<dbReference type="EMBL" id="VTFR01000001">
    <property type="protein sequence ID" value="TYT35724.1"/>
    <property type="molecule type" value="Genomic_DNA"/>
</dbReference>
<feature type="transmembrane region" description="Helical" evidence="3">
    <location>
        <begin position="594"/>
        <end position="612"/>
    </location>
</feature>
<dbReference type="InterPro" id="IPR010090">
    <property type="entry name" value="Phage_tape_meas"/>
</dbReference>
<gene>
    <name evidence="5" type="ORF">FZO59_01135</name>
</gene>